<proteinExistence type="predicted"/>
<keyword evidence="3" id="KW-1185">Reference proteome</keyword>
<protein>
    <recommendedName>
        <fullName evidence="4">SIMPL domain-containing protein</fullName>
    </recommendedName>
</protein>
<dbReference type="Pfam" id="PF04402">
    <property type="entry name" value="SIMPL"/>
    <property type="match status" value="1"/>
</dbReference>
<evidence type="ECO:0008006" key="4">
    <source>
        <dbReference type="Google" id="ProtNLM"/>
    </source>
</evidence>
<dbReference type="PANTHER" id="PTHR34387">
    <property type="entry name" value="SLR1258 PROTEIN"/>
    <property type="match status" value="1"/>
</dbReference>
<organism evidence="2 3">
    <name type="scientific">Flavisolibacter ginsengisoli DSM 18119</name>
    <dbReference type="NCBI Taxonomy" id="1121884"/>
    <lineage>
        <taxon>Bacteria</taxon>
        <taxon>Pseudomonadati</taxon>
        <taxon>Bacteroidota</taxon>
        <taxon>Chitinophagia</taxon>
        <taxon>Chitinophagales</taxon>
        <taxon>Chitinophagaceae</taxon>
        <taxon>Flavisolibacter</taxon>
    </lineage>
</organism>
<feature type="signal peptide" evidence="1">
    <location>
        <begin position="1"/>
        <end position="19"/>
    </location>
</feature>
<gene>
    <name evidence="2" type="ORF">SAMN02745131_00388</name>
</gene>
<dbReference type="Proteomes" id="UP000184048">
    <property type="component" value="Unassembled WGS sequence"/>
</dbReference>
<dbReference type="STRING" id="1121884.SAMN02745131_00388"/>
<name>A0A1M4T9C3_9BACT</name>
<sequence>MKKMTITLMMLFSLVNVNAQNEKNLFPRTITVTGSAEMEIVPDEIYVQVDLKEYDKKGQGKVSIDRIKQDFLRSVKSLGIPDTLVSIAAFDALNSNPWLRKKHKKEELYATISYQVKVSDSKQLDQLVDLLDDNATENFFIQRTATSRMEELRKKLKIDAIKAAKDKAVYLAEAINEKPGVAVTINEPVEYYTPYMYNMKASNMQLANQAPEDGSPVSFKKIKMKYDVTVVFQLL</sequence>
<evidence type="ECO:0000313" key="3">
    <source>
        <dbReference type="Proteomes" id="UP000184048"/>
    </source>
</evidence>
<dbReference type="GO" id="GO:0006974">
    <property type="term" value="P:DNA damage response"/>
    <property type="evidence" value="ECO:0007669"/>
    <property type="project" value="TreeGrafter"/>
</dbReference>
<dbReference type="AlphaFoldDB" id="A0A1M4T9C3"/>
<feature type="chain" id="PRO_5013359052" description="SIMPL domain-containing protein" evidence="1">
    <location>
        <begin position="20"/>
        <end position="235"/>
    </location>
</feature>
<evidence type="ECO:0000256" key="1">
    <source>
        <dbReference type="SAM" id="SignalP"/>
    </source>
</evidence>
<accession>A0A1M4T9C3</accession>
<keyword evidence="1" id="KW-0732">Signal</keyword>
<dbReference type="RefSeq" id="WP_072833531.1">
    <property type="nucleotide sequence ID" value="NZ_FQUU01000001.1"/>
</dbReference>
<dbReference type="Gene3D" id="3.30.110.170">
    <property type="entry name" value="Protein of unknown function (DUF541), domain 1"/>
    <property type="match status" value="1"/>
</dbReference>
<dbReference type="InterPro" id="IPR052022">
    <property type="entry name" value="26kDa_periplasmic_antigen"/>
</dbReference>
<dbReference type="PANTHER" id="PTHR34387:SF1">
    <property type="entry name" value="PERIPLASMIC IMMUNOGENIC PROTEIN"/>
    <property type="match status" value="1"/>
</dbReference>
<dbReference type="InterPro" id="IPR007497">
    <property type="entry name" value="SIMPL/DUF541"/>
</dbReference>
<reference evidence="2 3" key="1">
    <citation type="submission" date="2016-11" db="EMBL/GenBank/DDBJ databases">
        <authorList>
            <person name="Jaros S."/>
            <person name="Januszkiewicz K."/>
            <person name="Wedrychowicz H."/>
        </authorList>
    </citation>
    <scope>NUCLEOTIDE SEQUENCE [LARGE SCALE GENOMIC DNA]</scope>
    <source>
        <strain evidence="2 3">DSM 18119</strain>
    </source>
</reference>
<dbReference type="Gene3D" id="3.30.70.2970">
    <property type="entry name" value="Protein of unknown function (DUF541), domain 2"/>
    <property type="match status" value="1"/>
</dbReference>
<evidence type="ECO:0000313" key="2">
    <source>
        <dbReference type="EMBL" id="SHE41061.1"/>
    </source>
</evidence>
<dbReference type="EMBL" id="FQUU01000001">
    <property type="protein sequence ID" value="SHE41061.1"/>
    <property type="molecule type" value="Genomic_DNA"/>
</dbReference>